<evidence type="ECO:0000256" key="3">
    <source>
        <dbReference type="ARBA" id="ARBA00022737"/>
    </source>
</evidence>
<evidence type="ECO:0000256" key="6">
    <source>
        <dbReference type="PROSITE-ProRule" id="PRU00206"/>
    </source>
</evidence>
<feature type="disulfide bond" evidence="6">
    <location>
        <begin position="143"/>
        <end position="161"/>
    </location>
</feature>
<feature type="domain" description="TNFR-Cys" evidence="10">
    <location>
        <begin position="76"/>
        <end position="119"/>
    </location>
</feature>
<dbReference type="EMBL" id="OY660871">
    <property type="protein sequence ID" value="CAJ1062502.1"/>
    <property type="molecule type" value="Genomic_DNA"/>
</dbReference>
<feature type="signal peptide" evidence="8">
    <location>
        <begin position="1"/>
        <end position="29"/>
    </location>
</feature>
<feature type="repeat" description="TNFR-Cys" evidence="6">
    <location>
        <begin position="76"/>
        <end position="119"/>
    </location>
</feature>
<name>A0AAV1FMQ7_XYRNO</name>
<evidence type="ECO:0000313" key="11">
    <source>
        <dbReference type="EMBL" id="CAJ1062502.1"/>
    </source>
</evidence>
<dbReference type="InterPro" id="IPR000488">
    <property type="entry name" value="Death_dom"/>
</dbReference>
<dbReference type="InterPro" id="IPR011029">
    <property type="entry name" value="DEATH-like_dom_sf"/>
</dbReference>
<keyword evidence="7" id="KW-0472">Membrane</keyword>
<evidence type="ECO:0000256" key="7">
    <source>
        <dbReference type="SAM" id="Phobius"/>
    </source>
</evidence>
<dbReference type="PROSITE" id="PS50017">
    <property type="entry name" value="DEATH_DOMAIN"/>
    <property type="match status" value="1"/>
</dbReference>
<dbReference type="SUPFAM" id="SSF57586">
    <property type="entry name" value="TNF receptor-like"/>
    <property type="match status" value="2"/>
</dbReference>
<keyword evidence="7" id="KW-1133">Transmembrane helix</keyword>
<keyword evidence="7" id="KW-0812">Transmembrane</keyword>
<dbReference type="GO" id="GO:0006954">
    <property type="term" value="P:inflammatory response"/>
    <property type="evidence" value="ECO:0007669"/>
    <property type="project" value="TreeGrafter"/>
</dbReference>
<feature type="chain" id="PRO_5043662250" evidence="8">
    <location>
        <begin position="30"/>
        <end position="391"/>
    </location>
</feature>
<accession>A0AAV1FMQ7</accession>
<keyword evidence="1" id="KW-0053">Apoptosis</keyword>
<keyword evidence="3" id="KW-0677">Repeat</keyword>
<keyword evidence="12" id="KW-1185">Reference proteome</keyword>
<reference evidence="11" key="1">
    <citation type="submission" date="2023-08" db="EMBL/GenBank/DDBJ databases">
        <authorList>
            <person name="Alioto T."/>
            <person name="Alioto T."/>
            <person name="Gomez Garrido J."/>
        </authorList>
    </citation>
    <scope>NUCLEOTIDE SEQUENCE</scope>
</reference>
<evidence type="ECO:0000256" key="5">
    <source>
        <dbReference type="ARBA" id="ARBA00023180"/>
    </source>
</evidence>
<dbReference type="PROSITE" id="PS00652">
    <property type="entry name" value="TNFR_NGFR_1"/>
    <property type="match status" value="1"/>
</dbReference>
<dbReference type="SMART" id="SM00005">
    <property type="entry name" value="DEATH"/>
    <property type="match status" value="1"/>
</dbReference>
<dbReference type="SMART" id="SM00208">
    <property type="entry name" value="TNFR"/>
    <property type="match status" value="3"/>
</dbReference>
<keyword evidence="5" id="KW-0325">Glycoprotein</keyword>
<dbReference type="Proteomes" id="UP001178508">
    <property type="component" value="Chromosome 8"/>
</dbReference>
<evidence type="ECO:0000256" key="4">
    <source>
        <dbReference type="ARBA" id="ARBA00023157"/>
    </source>
</evidence>
<keyword evidence="11" id="KW-0675">Receptor</keyword>
<feature type="domain" description="Death" evidence="9">
    <location>
        <begin position="313"/>
        <end position="388"/>
    </location>
</feature>
<dbReference type="GO" id="GO:0005031">
    <property type="term" value="F:tumor necrosis factor receptor activity"/>
    <property type="evidence" value="ECO:0007669"/>
    <property type="project" value="TreeGrafter"/>
</dbReference>
<dbReference type="Pfam" id="PF00531">
    <property type="entry name" value="Death"/>
    <property type="match status" value="1"/>
</dbReference>
<dbReference type="GO" id="GO:0045121">
    <property type="term" value="C:membrane raft"/>
    <property type="evidence" value="ECO:0007669"/>
    <property type="project" value="TreeGrafter"/>
</dbReference>
<dbReference type="AlphaFoldDB" id="A0AAV1FMQ7"/>
<dbReference type="GO" id="GO:0006915">
    <property type="term" value="P:apoptotic process"/>
    <property type="evidence" value="ECO:0007669"/>
    <property type="project" value="UniProtKB-KW"/>
</dbReference>
<feature type="repeat" description="TNFR-Cys" evidence="6">
    <location>
        <begin position="120"/>
        <end position="161"/>
    </location>
</feature>
<evidence type="ECO:0000256" key="8">
    <source>
        <dbReference type="SAM" id="SignalP"/>
    </source>
</evidence>
<dbReference type="PANTHER" id="PTHR46861">
    <property type="entry name" value="TUMOR NECROSIS FACTOR RECEPTOR SUPERFAMILY MEMBER 1A"/>
    <property type="match status" value="1"/>
</dbReference>
<dbReference type="PROSITE" id="PS50050">
    <property type="entry name" value="TNFR_NGFR_2"/>
    <property type="match status" value="2"/>
</dbReference>
<evidence type="ECO:0000256" key="1">
    <source>
        <dbReference type="ARBA" id="ARBA00022703"/>
    </source>
</evidence>
<feature type="disulfide bond" evidence="6">
    <location>
        <begin position="140"/>
        <end position="153"/>
    </location>
</feature>
<gene>
    <name evidence="11" type="ORF">XNOV1_A019690</name>
</gene>
<protein>
    <submittedName>
        <fullName evidence="11">Tumor necrosis factor receptor superfamily member 1A isoform X1</fullName>
    </submittedName>
</protein>
<organism evidence="11 12">
    <name type="scientific">Xyrichtys novacula</name>
    <name type="common">Pearly razorfish</name>
    <name type="synonym">Hemipteronotus novacula</name>
    <dbReference type="NCBI Taxonomy" id="13765"/>
    <lineage>
        <taxon>Eukaryota</taxon>
        <taxon>Metazoa</taxon>
        <taxon>Chordata</taxon>
        <taxon>Craniata</taxon>
        <taxon>Vertebrata</taxon>
        <taxon>Euteleostomi</taxon>
        <taxon>Actinopterygii</taxon>
        <taxon>Neopterygii</taxon>
        <taxon>Teleostei</taxon>
        <taxon>Neoteleostei</taxon>
        <taxon>Acanthomorphata</taxon>
        <taxon>Eupercaria</taxon>
        <taxon>Labriformes</taxon>
        <taxon>Labridae</taxon>
        <taxon>Xyrichtys</taxon>
    </lineage>
</organism>
<evidence type="ECO:0000259" key="10">
    <source>
        <dbReference type="PROSITE" id="PS50050"/>
    </source>
</evidence>
<keyword evidence="4 6" id="KW-1015">Disulfide bond</keyword>
<dbReference type="GO" id="GO:0043235">
    <property type="term" value="C:receptor complex"/>
    <property type="evidence" value="ECO:0007669"/>
    <property type="project" value="TreeGrafter"/>
</dbReference>
<dbReference type="PANTHER" id="PTHR46861:SF1">
    <property type="entry name" value="TUMOR NECROSIS FACTOR RECEPTOR SUPERFAMILY MEMBER 1A"/>
    <property type="match status" value="1"/>
</dbReference>
<dbReference type="SUPFAM" id="SSF47986">
    <property type="entry name" value="DEATH domain"/>
    <property type="match status" value="1"/>
</dbReference>
<feature type="domain" description="TNFR-Cys" evidence="10">
    <location>
        <begin position="120"/>
        <end position="161"/>
    </location>
</feature>
<evidence type="ECO:0000259" key="9">
    <source>
        <dbReference type="PROSITE" id="PS50017"/>
    </source>
</evidence>
<dbReference type="Gene3D" id="1.10.533.10">
    <property type="entry name" value="Death Domain, Fas"/>
    <property type="match status" value="1"/>
</dbReference>
<feature type="transmembrane region" description="Helical" evidence="7">
    <location>
        <begin position="204"/>
        <end position="230"/>
    </location>
</feature>
<dbReference type="GO" id="GO:0043120">
    <property type="term" value="F:tumor necrosis factor binding"/>
    <property type="evidence" value="ECO:0007669"/>
    <property type="project" value="TreeGrafter"/>
</dbReference>
<dbReference type="InterPro" id="IPR001368">
    <property type="entry name" value="TNFR/NGFR_Cys_rich_reg"/>
</dbReference>
<proteinExistence type="predicted"/>
<sequence>MERGVPGGRWSQKVPVGTVLLLMCIPTLAMLQPAQERKCPDWEYLSEKGFCCNKCPKGFKLLEECSGPNQRSNCTPCPAPFQYSDHMNHFPTCKSCKRCSRSGHEIEITPCKRDQNTICRCVEGYYRSYIDSQTYDCIKCSQCGSNERVKQTCSPENNTVCECAENYHRVKHKCEPCKECTTGCNHLCLSPVVSTTAPGSGEKYLMDIIGVAAGALVMCGVIVVITHIATKWSTRKQLLRSSSGTSDNSQESCERDLIYKEQHSHICVEAVPECPQGESDPEPSNPLDRPRLEIKIHDLIYTVLDLVSVQQMKQLMRSLGVRDTDIERAELDYRGSREAHYQILRMWAERGSTGGRCGILQESLLQELLDKLREMYLGRAAEELETKYGIQ</sequence>
<keyword evidence="2 8" id="KW-0732">Signal</keyword>
<comment type="caution">
    <text evidence="6">Lacks conserved residue(s) required for the propagation of feature annotation.</text>
</comment>
<evidence type="ECO:0000256" key="2">
    <source>
        <dbReference type="ARBA" id="ARBA00022729"/>
    </source>
</evidence>
<dbReference type="Gene3D" id="2.10.50.10">
    <property type="entry name" value="Tumor Necrosis Factor Receptor, subunit A, domain 2"/>
    <property type="match status" value="3"/>
</dbReference>
<dbReference type="InterPro" id="IPR052493">
    <property type="entry name" value="TNFRSF1A"/>
</dbReference>
<dbReference type="Pfam" id="PF00020">
    <property type="entry name" value="TNFR_c6"/>
    <property type="match status" value="2"/>
</dbReference>
<evidence type="ECO:0000313" key="12">
    <source>
        <dbReference type="Proteomes" id="UP001178508"/>
    </source>
</evidence>